<dbReference type="AlphaFoldDB" id="A0A401TG57"/>
<comment type="caution">
    <text evidence="2">The sequence shown here is derived from an EMBL/GenBank/DDBJ whole genome shotgun (WGS) entry which is preliminary data.</text>
</comment>
<dbReference type="InterPro" id="IPR012337">
    <property type="entry name" value="RNaseH-like_sf"/>
</dbReference>
<dbReference type="PROSITE" id="PS50879">
    <property type="entry name" value="RNASE_H_1"/>
    <property type="match status" value="1"/>
</dbReference>
<keyword evidence="3" id="KW-1185">Reference proteome</keyword>
<dbReference type="GO" id="GO:0004523">
    <property type="term" value="F:RNA-DNA hybrid ribonuclease activity"/>
    <property type="evidence" value="ECO:0007669"/>
    <property type="project" value="InterPro"/>
</dbReference>
<dbReference type="EMBL" id="BEZZ01065219">
    <property type="protein sequence ID" value="GCC41596.1"/>
    <property type="molecule type" value="Genomic_DNA"/>
</dbReference>
<proteinExistence type="predicted"/>
<dbReference type="InterPro" id="IPR036397">
    <property type="entry name" value="RNaseH_sf"/>
</dbReference>
<evidence type="ECO:0000313" key="2">
    <source>
        <dbReference type="EMBL" id="GCC41596.1"/>
    </source>
</evidence>
<dbReference type="Gene3D" id="3.30.420.10">
    <property type="entry name" value="Ribonuclease H-like superfamily/Ribonuclease H"/>
    <property type="match status" value="1"/>
</dbReference>
<dbReference type="Proteomes" id="UP000287033">
    <property type="component" value="Unassembled WGS sequence"/>
</dbReference>
<evidence type="ECO:0000259" key="1">
    <source>
        <dbReference type="PROSITE" id="PS50879"/>
    </source>
</evidence>
<feature type="domain" description="RNase H type-1" evidence="1">
    <location>
        <begin position="4"/>
        <end position="117"/>
    </location>
</feature>
<dbReference type="Pfam" id="PF00075">
    <property type="entry name" value="RNase_H"/>
    <property type="match status" value="1"/>
</dbReference>
<dbReference type="InterPro" id="IPR002156">
    <property type="entry name" value="RNaseH_domain"/>
</dbReference>
<organism evidence="2 3">
    <name type="scientific">Chiloscyllium punctatum</name>
    <name type="common">Brownbanded bambooshark</name>
    <name type="synonym">Hemiscyllium punctatum</name>
    <dbReference type="NCBI Taxonomy" id="137246"/>
    <lineage>
        <taxon>Eukaryota</taxon>
        <taxon>Metazoa</taxon>
        <taxon>Chordata</taxon>
        <taxon>Craniata</taxon>
        <taxon>Vertebrata</taxon>
        <taxon>Chondrichthyes</taxon>
        <taxon>Elasmobranchii</taxon>
        <taxon>Galeomorphii</taxon>
        <taxon>Galeoidea</taxon>
        <taxon>Orectolobiformes</taxon>
        <taxon>Hemiscylliidae</taxon>
        <taxon>Chiloscyllium</taxon>
    </lineage>
</organism>
<gene>
    <name evidence="2" type="ORF">chiPu_0025771</name>
</gene>
<evidence type="ECO:0000313" key="3">
    <source>
        <dbReference type="Proteomes" id="UP000287033"/>
    </source>
</evidence>
<dbReference type="STRING" id="137246.A0A401TG57"/>
<dbReference type="GO" id="GO:0003676">
    <property type="term" value="F:nucleic acid binding"/>
    <property type="evidence" value="ECO:0007669"/>
    <property type="project" value="InterPro"/>
</dbReference>
<sequence>PPTNEDTNILFVDGSRFRDSAAGHAGFSIVQKQQSQLRTIGLEAIPRPCSAQLAEIKALTAACELIEDEKADIHTVSAYTIIVGQLEARQLHEEQWRPIQYCQQFIELATALMKPKH</sequence>
<name>A0A401TG57_CHIPU</name>
<dbReference type="SUPFAM" id="SSF53098">
    <property type="entry name" value="Ribonuclease H-like"/>
    <property type="match status" value="1"/>
</dbReference>
<accession>A0A401TG57</accession>
<protein>
    <recommendedName>
        <fullName evidence="1">RNase H type-1 domain-containing protein</fullName>
    </recommendedName>
</protein>
<feature type="non-terminal residue" evidence="2">
    <location>
        <position position="1"/>
    </location>
</feature>
<reference evidence="2 3" key="1">
    <citation type="journal article" date="2018" name="Nat. Ecol. Evol.">
        <title>Shark genomes provide insights into elasmobranch evolution and the origin of vertebrates.</title>
        <authorList>
            <person name="Hara Y"/>
            <person name="Yamaguchi K"/>
            <person name="Onimaru K"/>
            <person name="Kadota M"/>
            <person name="Koyanagi M"/>
            <person name="Keeley SD"/>
            <person name="Tatsumi K"/>
            <person name="Tanaka K"/>
            <person name="Motone F"/>
            <person name="Kageyama Y"/>
            <person name="Nozu R"/>
            <person name="Adachi N"/>
            <person name="Nishimura O"/>
            <person name="Nakagawa R"/>
            <person name="Tanegashima C"/>
            <person name="Kiyatake I"/>
            <person name="Matsumoto R"/>
            <person name="Murakumo K"/>
            <person name="Nishida K"/>
            <person name="Terakita A"/>
            <person name="Kuratani S"/>
            <person name="Sato K"/>
            <person name="Hyodo S Kuraku.S."/>
        </authorList>
    </citation>
    <scope>NUCLEOTIDE SEQUENCE [LARGE SCALE GENOMIC DNA]</scope>
</reference>